<dbReference type="Gene3D" id="3.40.50.10860">
    <property type="entry name" value="Leucine Dehydrogenase, chain A, domain 1"/>
    <property type="match status" value="1"/>
</dbReference>
<dbReference type="PANTHER" id="PTHR11606:SF13">
    <property type="entry name" value="GLUTAMATE DEHYDROGENASE 1, MITOCHONDRIAL"/>
    <property type="match status" value="1"/>
</dbReference>
<organism evidence="5 6">
    <name type="scientific">Salinimicrobium tongyeongense</name>
    <dbReference type="NCBI Taxonomy" id="2809707"/>
    <lineage>
        <taxon>Bacteria</taxon>
        <taxon>Pseudomonadati</taxon>
        <taxon>Bacteroidota</taxon>
        <taxon>Flavobacteriia</taxon>
        <taxon>Flavobacteriales</taxon>
        <taxon>Flavobacteriaceae</taxon>
        <taxon>Salinimicrobium</taxon>
    </lineage>
</organism>
<evidence type="ECO:0000313" key="5">
    <source>
        <dbReference type="EMBL" id="UZH54274.1"/>
    </source>
</evidence>
<comment type="similarity">
    <text evidence="1 3">Belongs to the Glu/Leu/Phe/Val dehydrogenases family.</text>
</comment>
<dbReference type="EMBL" id="CP069620">
    <property type="protein sequence ID" value="UZH54274.1"/>
    <property type="molecule type" value="Genomic_DNA"/>
</dbReference>
<evidence type="ECO:0000259" key="4">
    <source>
        <dbReference type="SMART" id="SM00839"/>
    </source>
</evidence>
<protein>
    <submittedName>
        <fullName evidence="5">Amino acid dehydrogenase</fullName>
    </submittedName>
</protein>
<keyword evidence="6" id="KW-1185">Reference proteome</keyword>
<name>A0ABY6NN13_9FLAO</name>
<accession>A0ABY6NN13</accession>
<dbReference type="InterPro" id="IPR006096">
    <property type="entry name" value="Glu/Leu/Phe/Val/Trp_DH_C"/>
</dbReference>
<dbReference type="SUPFAM" id="SSF53223">
    <property type="entry name" value="Aminoacid dehydrogenase-like, N-terminal domain"/>
    <property type="match status" value="1"/>
</dbReference>
<keyword evidence="2 3" id="KW-0560">Oxidoreductase</keyword>
<reference evidence="5" key="1">
    <citation type="submission" date="2021-02" db="EMBL/GenBank/DDBJ databases">
        <title>Salinimicrobium sp. nov. isolated from seawater in Tongyeong, Republic of Korea.</title>
        <authorList>
            <person name="Lee S.-J."/>
        </authorList>
    </citation>
    <scope>NUCLEOTIDE SEQUENCE</scope>
    <source>
        <strain evidence="5">HN-2-9-2</strain>
    </source>
</reference>
<dbReference type="Proteomes" id="UP001163981">
    <property type="component" value="Chromosome"/>
</dbReference>
<gene>
    <name evidence="5" type="ORF">JRG66_09745</name>
</gene>
<sequence>MKELLNLYQNKAPEIVFNWKDPETEAEGWVVINSLRGGAAGGGTRMRKGLDMNEVLSLAKTMEVKFTVSGPAIGGAKSGINFDPNDPRKKGVLERWYKAVSPLLKSYYGTGGDLNVDEIHEVIPITEDSGVWHPQEGVFNGHFKPTEADKINRIGQLRQGVIKVLENGRFSPDVSRKYTVADMITGYGVAEAVRHYYDVYGGNVQGKKAIVQGFGNVGSAAAYYLAQMGAKVVGIIDRAGGLINEEGFTFEEIRNLFLNKEGNTLKSEKLIPFEEINERIWKLKAQVFAPCAASRLITREQVDQMVSSGLEVISNGANVPFADKEIFFGPIMEYTDEQISVIPDFIANCGMARVFAYFMERRVQMTDEAIFNDTSITIRNAIQNTFNHNSNKTNISKTAFEVALTKLV</sequence>
<dbReference type="Gene3D" id="3.40.50.720">
    <property type="entry name" value="NAD(P)-binding Rossmann-like Domain"/>
    <property type="match status" value="1"/>
</dbReference>
<dbReference type="PRINTS" id="PR00082">
    <property type="entry name" value="GLFDHDRGNASE"/>
</dbReference>
<dbReference type="InterPro" id="IPR006095">
    <property type="entry name" value="Glu/Leu/Phe/Val/Trp_DH"/>
</dbReference>
<dbReference type="InterPro" id="IPR006097">
    <property type="entry name" value="Glu/Leu/Phe/Val/Trp_DH_dimer"/>
</dbReference>
<dbReference type="SMART" id="SM00839">
    <property type="entry name" value="ELFV_dehydrog"/>
    <property type="match status" value="1"/>
</dbReference>
<evidence type="ECO:0000313" key="6">
    <source>
        <dbReference type="Proteomes" id="UP001163981"/>
    </source>
</evidence>
<dbReference type="SUPFAM" id="SSF51735">
    <property type="entry name" value="NAD(P)-binding Rossmann-fold domains"/>
    <property type="match status" value="1"/>
</dbReference>
<dbReference type="Pfam" id="PF02812">
    <property type="entry name" value="ELFV_dehydrog_N"/>
    <property type="match status" value="1"/>
</dbReference>
<dbReference type="InterPro" id="IPR036291">
    <property type="entry name" value="NAD(P)-bd_dom_sf"/>
</dbReference>
<evidence type="ECO:0000256" key="2">
    <source>
        <dbReference type="ARBA" id="ARBA00023002"/>
    </source>
</evidence>
<evidence type="ECO:0000256" key="1">
    <source>
        <dbReference type="ARBA" id="ARBA00006382"/>
    </source>
</evidence>
<evidence type="ECO:0000256" key="3">
    <source>
        <dbReference type="RuleBase" id="RU004417"/>
    </source>
</evidence>
<dbReference type="RefSeq" id="WP_265162591.1">
    <property type="nucleotide sequence ID" value="NZ_CP069620.1"/>
</dbReference>
<feature type="domain" description="Glutamate/phenylalanine/leucine/valine/L-tryptophan dehydrogenase C-terminal" evidence="4">
    <location>
        <begin position="181"/>
        <end position="408"/>
    </location>
</feature>
<dbReference type="InterPro" id="IPR046346">
    <property type="entry name" value="Aminoacid_DH-like_N_sf"/>
</dbReference>
<proteinExistence type="inferred from homology"/>
<dbReference type="PANTHER" id="PTHR11606">
    <property type="entry name" value="GLUTAMATE DEHYDROGENASE"/>
    <property type="match status" value="1"/>
</dbReference>
<dbReference type="Pfam" id="PF00208">
    <property type="entry name" value="ELFV_dehydrog"/>
    <property type="match status" value="1"/>
</dbReference>